<protein>
    <submittedName>
        <fullName evidence="1">Uncharacterized protein</fullName>
    </submittedName>
</protein>
<dbReference type="Proteomes" id="UP000242263">
    <property type="component" value="Unassembled WGS sequence"/>
</dbReference>
<dbReference type="EMBL" id="PKGU01000006">
    <property type="protein sequence ID" value="PKZ14063.1"/>
    <property type="molecule type" value="Genomic_DNA"/>
</dbReference>
<organism evidence="1 2">
    <name type="scientific">Alloscardovia omnicolens</name>
    <dbReference type="NCBI Taxonomy" id="419015"/>
    <lineage>
        <taxon>Bacteria</taxon>
        <taxon>Bacillati</taxon>
        <taxon>Actinomycetota</taxon>
        <taxon>Actinomycetes</taxon>
        <taxon>Bifidobacteriales</taxon>
        <taxon>Bifidobacteriaceae</taxon>
        <taxon>Alloscardovia</taxon>
    </lineage>
</organism>
<proteinExistence type="predicted"/>
<name>A0A2I1M1P6_9BIFI</name>
<gene>
    <name evidence="1" type="ORF">CYJ32_07510</name>
</gene>
<dbReference type="RefSeq" id="WP_049217290.1">
    <property type="nucleotide sequence ID" value="NZ_JVKN01000015.1"/>
</dbReference>
<evidence type="ECO:0000313" key="2">
    <source>
        <dbReference type="Proteomes" id="UP000242263"/>
    </source>
</evidence>
<evidence type="ECO:0000313" key="1">
    <source>
        <dbReference type="EMBL" id="PKZ14063.1"/>
    </source>
</evidence>
<accession>A0A2I1M1P6</accession>
<dbReference type="AlphaFoldDB" id="A0A2I1M1P6"/>
<reference evidence="1 2" key="1">
    <citation type="submission" date="2017-12" db="EMBL/GenBank/DDBJ databases">
        <title>Phylogenetic diversity of female urinary microbiome.</title>
        <authorList>
            <person name="Thomas-White K."/>
            <person name="Wolfe A.J."/>
        </authorList>
    </citation>
    <scope>NUCLEOTIDE SEQUENCE [LARGE SCALE GENOMIC DNA]</scope>
    <source>
        <strain evidence="1 2">UMB0064</strain>
    </source>
</reference>
<sequence>MRNIEFTVAKLAPALWDKIKSGEKKFEIRTEEFKGTHVVFVDSDRPRNVLGIVKITKGLRIRLRPDYELVRNMLCELAKIDSKTFNALFIKGSVFVFVHKVSPIPLSKEYLKPIEDALSVYNLCQERHMNGDVPSDTFFGEDKEK</sequence>
<comment type="caution">
    <text evidence="1">The sequence shown here is derived from an EMBL/GenBank/DDBJ whole genome shotgun (WGS) entry which is preliminary data.</text>
</comment>